<dbReference type="Proteomes" id="UP000236449">
    <property type="component" value="Unassembled WGS sequence"/>
</dbReference>
<reference evidence="2 3" key="1">
    <citation type="submission" date="2018-01" db="EMBL/GenBank/DDBJ databases">
        <title>Draft genome sequences of six Vibrio diazotrophicus strains isolated from deep-sea sediments of the Baltic Sea.</title>
        <authorList>
            <person name="Castillo D."/>
            <person name="Vandieken V."/>
            <person name="Chiang O."/>
            <person name="Middelboe M."/>
        </authorList>
    </citation>
    <scope>NUCLEOTIDE SEQUENCE [LARGE SCALE GENOMIC DNA]</scope>
    <source>
        <strain evidence="2 3">60.27F</strain>
    </source>
</reference>
<evidence type="ECO:0000313" key="2">
    <source>
        <dbReference type="EMBL" id="PNI00408.1"/>
    </source>
</evidence>
<comment type="caution">
    <text evidence="2">The sequence shown here is derived from an EMBL/GenBank/DDBJ whole genome shotgun (WGS) entry which is preliminary data.</text>
</comment>
<organism evidence="2 3">
    <name type="scientific">Vibrio diazotrophicus</name>
    <dbReference type="NCBI Taxonomy" id="685"/>
    <lineage>
        <taxon>Bacteria</taxon>
        <taxon>Pseudomonadati</taxon>
        <taxon>Pseudomonadota</taxon>
        <taxon>Gammaproteobacteria</taxon>
        <taxon>Vibrionales</taxon>
        <taxon>Vibrionaceae</taxon>
        <taxon>Vibrio</taxon>
    </lineage>
</organism>
<keyword evidence="1" id="KW-1133">Transmembrane helix</keyword>
<accession>A0A2J8H133</accession>
<dbReference type="OrthoDB" id="7060250at2"/>
<keyword evidence="1" id="KW-0812">Transmembrane</keyword>
<dbReference type="EMBL" id="POSK01000033">
    <property type="protein sequence ID" value="PNI00408.1"/>
    <property type="molecule type" value="Genomic_DNA"/>
</dbReference>
<proteinExistence type="predicted"/>
<protein>
    <submittedName>
        <fullName evidence="2">Uncharacterized protein</fullName>
    </submittedName>
</protein>
<evidence type="ECO:0000256" key="1">
    <source>
        <dbReference type="SAM" id="Phobius"/>
    </source>
</evidence>
<evidence type="ECO:0000313" key="3">
    <source>
        <dbReference type="Proteomes" id="UP000236449"/>
    </source>
</evidence>
<keyword evidence="1" id="KW-0472">Membrane</keyword>
<dbReference type="AlphaFoldDB" id="A0A2J8H133"/>
<feature type="transmembrane region" description="Helical" evidence="1">
    <location>
        <begin position="43"/>
        <end position="64"/>
    </location>
</feature>
<sequence length="200" mass="22356">MNVDLLNIGFESDIDDEVLNELKESLSSFGNDVEFHEMPPQGVQASIVLHGISAIAIVFGAAFVKKLGDKAAEDCYPFLKRGLANVYKKYFGESPEIEKVIVVGKNSKHKASETRYSLVLSLYCSTVLNQRVKFLYAKDWTQEEFDLATEKYIAEIALLVNGKDCEVSQLLLQQRAVAGQYLIAWNEANDKFIAVNILPN</sequence>
<name>A0A2J8H133_VIBDI</name>
<gene>
    <name evidence="2" type="ORF">C1N32_21425</name>
</gene>
<dbReference type="RefSeq" id="WP_102964793.1">
    <property type="nucleotide sequence ID" value="NZ_POSK01000033.1"/>
</dbReference>